<dbReference type="PANTHER" id="PTHR46652">
    <property type="entry name" value="LEUCINE-RICH REPEAT AND IQ DOMAIN-CONTAINING PROTEIN 1-RELATED"/>
    <property type="match status" value="1"/>
</dbReference>
<evidence type="ECO:0000313" key="4">
    <source>
        <dbReference type="Proteomes" id="UP000319897"/>
    </source>
</evidence>
<comment type="caution">
    <text evidence="3">The sequence shown here is derived from an EMBL/GenBank/DDBJ whole genome shotgun (WGS) entry which is preliminary data.</text>
</comment>
<dbReference type="PANTHER" id="PTHR46652:SF3">
    <property type="entry name" value="LEUCINE-RICH REPEAT-CONTAINING PROTEIN 9"/>
    <property type="match status" value="1"/>
</dbReference>
<dbReference type="AlphaFoldDB" id="A0A501XSP9"/>
<dbReference type="SUPFAM" id="SSF52058">
    <property type="entry name" value="L domain-like"/>
    <property type="match status" value="1"/>
</dbReference>
<evidence type="ECO:0000256" key="2">
    <source>
        <dbReference type="ARBA" id="ARBA00022737"/>
    </source>
</evidence>
<evidence type="ECO:0000256" key="1">
    <source>
        <dbReference type="ARBA" id="ARBA00022614"/>
    </source>
</evidence>
<dbReference type="RefSeq" id="WP_140926535.1">
    <property type="nucleotide sequence ID" value="NZ_VFSU01000011.1"/>
</dbReference>
<dbReference type="InterPro" id="IPR050836">
    <property type="entry name" value="SDS22/Internalin_LRR"/>
</dbReference>
<dbReference type="OrthoDB" id="7811098at2"/>
<name>A0A501XSP9_9SPHN</name>
<protein>
    <submittedName>
        <fullName evidence="3">Leucine-rich repeat domain-containing protein</fullName>
    </submittedName>
</protein>
<keyword evidence="4" id="KW-1185">Reference proteome</keyword>
<dbReference type="InterPro" id="IPR032675">
    <property type="entry name" value="LRR_dom_sf"/>
</dbReference>
<dbReference type="Proteomes" id="UP000319897">
    <property type="component" value="Unassembled WGS sequence"/>
</dbReference>
<keyword evidence="1" id="KW-0433">Leucine-rich repeat</keyword>
<sequence length="272" mass="30325">MLENLAIEIVRGGRAIERLPRLERIHSNITEGFNLRDWEIGAHRILQERKNRTGILDLSKLRIDSLPDTVGDMIWLRDLSCSLTSITRLDGIDKFADLEILHCSYGKLRELPSLHGCGKLVQITCGVTPIASIEPLSQCPSIQRLYCGSTNVADLTPLRSCLELTILHCEDTRVSELAGLENSSKLRLLDCSDTSVKSLLPIEGLPSLETLLLNGCRIEDHSPALWLSPALKEVIFCRGSLKGIPTNILSRSFDENCLPRIREYLGSQTQTQ</sequence>
<dbReference type="Gene3D" id="3.80.10.10">
    <property type="entry name" value="Ribonuclease Inhibitor"/>
    <property type="match status" value="1"/>
</dbReference>
<evidence type="ECO:0000313" key="3">
    <source>
        <dbReference type="EMBL" id="TPE63596.1"/>
    </source>
</evidence>
<keyword evidence="2" id="KW-0677">Repeat</keyword>
<gene>
    <name evidence="3" type="ORF">FJQ54_01605</name>
</gene>
<reference evidence="3 4" key="1">
    <citation type="submission" date="2019-06" db="EMBL/GenBank/DDBJ databases">
        <authorList>
            <person name="Lee I."/>
            <person name="Jang G.I."/>
            <person name="Hwang C.Y."/>
        </authorList>
    </citation>
    <scope>NUCLEOTIDE SEQUENCE [LARGE SCALE GENOMIC DNA]</scope>
    <source>
        <strain evidence="3 4">PAMC 28131</strain>
    </source>
</reference>
<organism evidence="3 4">
    <name type="scientific">Sandaracinobacter neustonicus</name>
    <dbReference type="NCBI Taxonomy" id="1715348"/>
    <lineage>
        <taxon>Bacteria</taxon>
        <taxon>Pseudomonadati</taxon>
        <taxon>Pseudomonadota</taxon>
        <taxon>Alphaproteobacteria</taxon>
        <taxon>Sphingomonadales</taxon>
        <taxon>Sphingosinicellaceae</taxon>
        <taxon>Sandaracinobacter</taxon>
    </lineage>
</organism>
<accession>A0A501XSP9</accession>
<dbReference type="EMBL" id="VFSU01000011">
    <property type="protein sequence ID" value="TPE63596.1"/>
    <property type="molecule type" value="Genomic_DNA"/>
</dbReference>
<proteinExistence type="predicted"/>